<dbReference type="EMBL" id="SNXR01000012">
    <property type="protein sequence ID" value="TDP60093.1"/>
    <property type="molecule type" value="Genomic_DNA"/>
</dbReference>
<name>A0A4R6QDX5_9FLAO</name>
<feature type="domain" description="Tox-MPTase4" evidence="1">
    <location>
        <begin position="84"/>
        <end position="163"/>
    </location>
</feature>
<dbReference type="Pfam" id="PF15640">
    <property type="entry name" value="Tox-MPTase4"/>
    <property type="match status" value="1"/>
</dbReference>
<keyword evidence="3" id="KW-1185">Reference proteome</keyword>
<dbReference type="AlphaFoldDB" id="A0A4R6QDX5"/>
<sequence length="196" mass="23214">MIDQIKKGATHFAAYVKKIIDDFFKWLEDLFKSGKADDIFDNITGNGLYGGKVLSKAELDDWAKILLKKFGTKLKKVEKFDSPDILAQFDPNTNTILYKNDVTEYFMVHEHFHAEEMSKIGFDEYVKDAALFGTKFPNEYTVENLLRSYKREKYVYEQIEKNAKRYNLNPFELRHNYLNLDIYQFHLEKRNVKIPK</sequence>
<proteinExistence type="predicted"/>
<evidence type="ECO:0000313" key="3">
    <source>
        <dbReference type="Proteomes" id="UP000295260"/>
    </source>
</evidence>
<dbReference type="RefSeq" id="WP_162846414.1">
    <property type="nucleotide sequence ID" value="NZ_SNXR01000012.1"/>
</dbReference>
<accession>A0A4R6QDX5</accession>
<dbReference type="InterPro" id="IPR028912">
    <property type="entry name" value="Tox-MPTase4_dom"/>
</dbReference>
<comment type="caution">
    <text evidence="2">The sequence shown here is derived from an EMBL/GenBank/DDBJ whole genome shotgun (WGS) entry which is preliminary data.</text>
</comment>
<dbReference type="Proteomes" id="UP000295260">
    <property type="component" value="Unassembled WGS sequence"/>
</dbReference>
<gene>
    <name evidence="2" type="ORF">BC748_1066</name>
</gene>
<protein>
    <submittedName>
        <fullName evidence="2">Zincin-like metallopeptidase toxin 4 of polymorphic toxin system</fullName>
    </submittedName>
</protein>
<evidence type="ECO:0000259" key="1">
    <source>
        <dbReference type="Pfam" id="PF15640"/>
    </source>
</evidence>
<evidence type="ECO:0000313" key="2">
    <source>
        <dbReference type="EMBL" id="TDP60093.1"/>
    </source>
</evidence>
<reference evidence="2 3" key="1">
    <citation type="submission" date="2019-03" db="EMBL/GenBank/DDBJ databases">
        <title>Genomic Encyclopedia of Archaeal and Bacterial Type Strains, Phase II (KMG-II): from individual species to whole genera.</title>
        <authorList>
            <person name="Goeker M."/>
        </authorList>
    </citation>
    <scope>NUCLEOTIDE SEQUENCE [LARGE SCALE GENOMIC DNA]</scope>
    <source>
        <strain evidence="2 3">DSM 25687</strain>
    </source>
</reference>
<organism evidence="2 3">
    <name type="scientific">Flavobacterium dankookense</name>
    <dbReference type="NCBI Taxonomy" id="706186"/>
    <lineage>
        <taxon>Bacteria</taxon>
        <taxon>Pseudomonadati</taxon>
        <taxon>Bacteroidota</taxon>
        <taxon>Flavobacteriia</taxon>
        <taxon>Flavobacteriales</taxon>
        <taxon>Flavobacteriaceae</taxon>
        <taxon>Flavobacterium</taxon>
    </lineage>
</organism>